<evidence type="ECO:0000256" key="10">
    <source>
        <dbReference type="ARBA" id="ARBA00029886"/>
    </source>
</evidence>
<keyword evidence="5" id="KW-0436">Ligase</keyword>
<sequence length="806" mass="91113">MSNGEVLVYVDEAQGSDDAGQGTKEQAYKTAVYAIQKHGENIKIQLRKTSEEEYKDISGAAFKKAKSHLADAEQKKIEEAKKIVLKQDSTLPEAKKIKIREGISKRNTRVKISGWIHRIRTQGKDMMFIVLRDGSGYIQCYLDGDLCRTYDAITLTLESTITVYGVISELPEGKQAPDNHELRVDYWELVHKAPGGDEAFTNQINTETDPSLLYDRRHLVIRGEKASSVLRVRSAVLKAFRDHFHSKGYAEVTPPHMVQTQVEGGSTLFELAYYGDKAYLTQSSQLYLETCLPSIGDVFTIAESFRAEKSHTRRHLSEYSHLEAEMAFITFDDLLDCLEDLICDTIDRVLSDKPIADLIYSLNKDLKRPERPFLRLDYKDAIQYLKDNDIKKDDGTFYEFGEDIPEAPERAMTDKINKPIFLCRFPAEIKAFYMKRCKDDPRVTESVDVLMPGVGEIVGGSMRITDLDELLRGYQREGIDPAPYYWYTDQRKYGTTEHGGYGLGVERFLAWMLDRHTMEDSIEIVKEDKVLSTSAAATTQFDDFDGTNSAYDLSDSEAAITMISSFDDDDDEEKENILSRFMTTIHEPIVEADSDITKILVSHKRSSGDYSRINYLDLSTDNKSIQPTPQQSKKRTFMVATDLSSESLYAFEWTVMKVLRPGSELYVVSVLEEDKSASGTSNSVSSLYNSFQTIINERLEVAQKIAKVARTFLGNTRFPVSVEIQVVTAKNTRSMLTDMIDLIKPTLVIAGSRGLSSIKGMFLGSISTYLVQNSSVPVMVARQQSEPKRKKRSGDKKKDEKLSLKI</sequence>
<keyword evidence="8" id="KW-0648">Protein biosynthesis</keyword>
<evidence type="ECO:0000256" key="12">
    <source>
        <dbReference type="ARBA" id="ARBA00047844"/>
    </source>
</evidence>
<proteinExistence type="inferred from homology"/>
<evidence type="ECO:0000313" key="16">
    <source>
        <dbReference type="Proteomes" id="UP000789831"/>
    </source>
</evidence>
<comment type="subcellular location">
    <subcellularLocation>
        <location evidence="1">Cytoplasm</location>
    </subcellularLocation>
</comment>
<keyword evidence="7" id="KW-0067">ATP-binding</keyword>
<dbReference type="PANTHER" id="PTHR22594:SF16">
    <property type="entry name" value="ASPARAGINE--TRNA LIGASE, CYTOPLASMIC"/>
    <property type="match status" value="1"/>
</dbReference>
<dbReference type="GO" id="GO:0005524">
    <property type="term" value="F:ATP binding"/>
    <property type="evidence" value="ECO:0007669"/>
    <property type="project" value="UniProtKB-KW"/>
</dbReference>
<organism evidence="15 16">
    <name type="scientific">Ambispora gerdemannii</name>
    <dbReference type="NCBI Taxonomy" id="144530"/>
    <lineage>
        <taxon>Eukaryota</taxon>
        <taxon>Fungi</taxon>
        <taxon>Fungi incertae sedis</taxon>
        <taxon>Mucoromycota</taxon>
        <taxon>Glomeromycotina</taxon>
        <taxon>Glomeromycetes</taxon>
        <taxon>Archaeosporales</taxon>
        <taxon>Ambisporaceae</taxon>
        <taxon>Ambispora</taxon>
    </lineage>
</organism>
<dbReference type="Gene3D" id="3.30.1910.20">
    <property type="entry name" value="asparaginyl-tRNA synthetase, N-terminal domain"/>
    <property type="match status" value="1"/>
</dbReference>
<evidence type="ECO:0000313" key="15">
    <source>
        <dbReference type="EMBL" id="CAG8452680.1"/>
    </source>
</evidence>
<evidence type="ECO:0000256" key="7">
    <source>
        <dbReference type="ARBA" id="ARBA00022840"/>
    </source>
</evidence>
<dbReference type="Gene3D" id="3.40.50.620">
    <property type="entry name" value="HUPs"/>
    <property type="match status" value="1"/>
</dbReference>
<dbReference type="InterPro" id="IPR002312">
    <property type="entry name" value="Asp/Asn-tRNA-synth_IIb"/>
</dbReference>
<dbReference type="PANTHER" id="PTHR22594">
    <property type="entry name" value="ASPARTYL/LYSYL-TRNA SYNTHETASE"/>
    <property type="match status" value="1"/>
</dbReference>
<dbReference type="InterPro" id="IPR004522">
    <property type="entry name" value="Asn-tRNA-ligase"/>
</dbReference>
<dbReference type="InterPro" id="IPR045864">
    <property type="entry name" value="aa-tRNA-synth_II/BPL/LPL"/>
</dbReference>
<dbReference type="EC" id="6.1.1.22" evidence="3"/>
<dbReference type="InterPro" id="IPR012340">
    <property type="entry name" value="NA-bd_OB-fold"/>
</dbReference>
<evidence type="ECO:0000256" key="9">
    <source>
        <dbReference type="ARBA" id="ARBA00023146"/>
    </source>
</evidence>
<feature type="compositionally biased region" description="Basic and acidic residues" evidence="13">
    <location>
        <begin position="796"/>
        <end position="806"/>
    </location>
</feature>
<evidence type="ECO:0000256" key="13">
    <source>
        <dbReference type="SAM" id="MobiDB-lite"/>
    </source>
</evidence>
<evidence type="ECO:0000256" key="6">
    <source>
        <dbReference type="ARBA" id="ARBA00022741"/>
    </source>
</evidence>
<dbReference type="SUPFAM" id="SSF50249">
    <property type="entry name" value="Nucleic acid-binding proteins"/>
    <property type="match status" value="1"/>
</dbReference>
<keyword evidence="16" id="KW-1185">Reference proteome</keyword>
<comment type="catalytic activity">
    <reaction evidence="12">
        <text>tRNA(Asn) + L-asparagine + ATP = L-asparaginyl-tRNA(Asn) + AMP + diphosphate + H(+)</text>
        <dbReference type="Rhea" id="RHEA:11180"/>
        <dbReference type="Rhea" id="RHEA-COMP:9659"/>
        <dbReference type="Rhea" id="RHEA-COMP:9674"/>
        <dbReference type="ChEBI" id="CHEBI:15378"/>
        <dbReference type="ChEBI" id="CHEBI:30616"/>
        <dbReference type="ChEBI" id="CHEBI:33019"/>
        <dbReference type="ChEBI" id="CHEBI:58048"/>
        <dbReference type="ChEBI" id="CHEBI:78442"/>
        <dbReference type="ChEBI" id="CHEBI:78515"/>
        <dbReference type="ChEBI" id="CHEBI:456215"/>
        <dbReference type="EC" id="6.1.1.22"/>
    </reaction>
</comment>
<dbReference type="GO" id="GO:0004816">
    <property type="term" value="F:asparagine-tRNA ligase activity"/>
    <property type="evidence" value="ECO:0007669"/>
    <property type="project" value="UniProtKB-EC"/>
</dbReference>
<evidence type="ECO:0000256" key="11">
    <source>
        <dbReference type="ARBA" id="ARBA00039867"/>
    </source>
</evidence>
<dbReference type="InterPro" id="IPR004364">
    <property type="entry name" value="Aa-tRNA-synt_II"/>
</dbReference>
<protein>
    <recommendedName>
        <fullName evidence="11">Asparagine--tRNA ligase, cytoplasmic</fullName>
        <ecNumber evidence="3">6.1.1.22</ecNumber>
    </recommendedName>
    <alternativeName>
        <fullName evidence="10">Asparaginyl-tRNA synthetase</fullName>
    </alternativeName>
</protein>
<dbReference type="Pfam" id="PF20917">
    <property type="entry name" value="AsnRS_N"/>
    <property type="match status" value="1"/>
</dbReference>
<dbReference type="FunFam" id="2.40.50.140:FF:000151">
    <property type="entry name" value="Asparagine--tRNA ligase, cytoplasmic"/>
    <property type="match status" value="1"/>
</dbReference>
<dbReference type="NCBIfam" id="TIGR00457">
    <property type="entry name" value="asnS"/>
    <property type="match status" value="1"/>
</dbReference>
<evidence type="ECO:0000256" key="3">
    <source>
        <dbReference type="ARBA" id="ARBA00012816"/>
    </source>
</evidence>
<reference evidence="15" key="1">
    <citation type="submission" date="2021-06" db="EMBL/GenBank/DDBJ databases">
        <authorList>
            <person name="Kallberg Y."/>
            <person name="Tangrot J."/>
            <person name="Rosling A."/>
        </authorList>
    </citation>
    <scope>NUCLEOTIDE SEQUENCE</scope>
    <source>
        <strain evidence="15">MT106</strain>
    </source>
</reference>
<dbReference type="Pfam" id="PF00582">
    <property type="entry name" value="Usp"/>
    <property type="match status" value="1"/>
</dbReference>
<evidence type="ECO:0000256" key="8">
    <source>
        <dbReference type="ARBA" id="ARBA00022917"/>
    </source>
</evidence>
<keyword evidence="6" id="KW-0547">Nucleotide-binding</keyword>
<evidence type="ECO:0000256" key="2">
    <source>
        <dbReference type="ARBA" id="ARBA00008226"/>
    </source>
</evidence>
<dbReference type="PROSITE" id="PS50862">
    <property type="entry name" value="AA_TRNA_LIGASE_II"/>
    <property type="match status" value="1"/>
</dbReference>
<dbReference type="Proteomes" id="UP000789831">
    <property type="component" value="Unassembled WGS sequence"/>
</dbReference>
<comment type="similarity">
    <text evidence="2">Belongs to the class-II aminoacyl-tRNA synthetase family.</text>
</comment>
<dbReference type="SUPFAM" id="SSF52402">
    <property type="entry name" value="Adenine nucleotide alpha hydrolases-like"/>
    <property type="match status" value="1"/>
</dbReference>
<dbReference type="OrthoDB" id="1931232at2759"/>
<dbReference type="InterPro" id="IPR014729">
    <property type="entry name" value="Rossmann-like_a/b/a_fold"/>
</dbReference>
<dbReference type="AlphaFoldDB" id="A0A9N8VGX2"/>
<dbReference type="GO" id="GO:0006421">
    <property type="term" value="P:asparaginyl-tRNA aminoacylation"/>
    <property type="evidence" value="ECO:0007669"/>
    <property type="project" value="InterPro"/>
</dbReference>
<dbReference type="SUPFAM" id="SSF55681">
    <property type="entry name" value="Class II aaRS and biotin synthetases"/>
    <property type="match status" value="1"/>
</dbReference>
<dbReference type="PRINTS" id="PR01042">
    <property type="entry name" value="TRNASYNTHASP"/>
</dbReference>
<dbReference type="CDD" id="cd00776">
    <property type="entry name" value="AsxRS_core"/>
    <property type="match status" value="1"/>
</dbReference>
<dbReference type="Gene3D" id="3.30.930.10">
    <property type="entry name" value="Bira Bifunctional Protein, Domain 2"/>
    <property type="match status" value="1"/>
</dbReference>
<dbReference type="CDD" id="cd23659">
    <property type="entry name" value="USP_At3g01520-like"/>
    <property type="match status" value="1"/>
</dbReference>
<keyword evidence="9" id="KW-0030">Aminoacyl-tRNA synthetase</keyword>
<name>A0A9N8VGX2_9GLOM</name>
<dbReference type="FunFam" id="3.30.930.10:FF:000040">
    <property type="entry name" value="Asparagine--tRNA ligase, cytoplasmic"/>
    <property type="match status" value="1"/>
</dbReference>
<dbReference type="InterPro" id="IPR006016">
    <property type="entry name" value="UspA"/>
</dbReference>
<dbReference type="Pfam" id="PF00152">
    <property type="entry name" value="tRNA-synt_2"/>
    <property type="match status" value="1"/>
</dbReference>
<dbReference type="CDD" id="cd04323">
    <property type="entry name" value="AsnRS_cyto_like_N"/>
    <property type="match status" value="1"/>
</dbReference>
<keyword evidence="4" id="KW-0963">Cytoplasm</keyword>
<dbReference type="InterPro" id="IPR048952">
    <property type="entry name" value="AsnRS_N"/>
</dbReference>
<evidence type="ECO:0000259" key="14">
    <source>
        <dbReference type="PROSITE" id="PS50862"/>
    </source>
</evidence>
<evidence type="ECO:0000256" key="4">
    <source>
        <dbReference type="ARBA" id="ARBA00022490"/>
    </source>
</evidence>
<evidence type="ECO:0000256" key="5">
    <source>
        <dbReference type="ARBA" id="ARBA00022598"/>
    </source>
</evidence>
<dbReference type="InterPro" id="IPR006195">
    <property type="entry name" value="aa-tRNA-synth_II"/>
</dbReference>
<dbReference type="Pfam" id="PF01336">
    <property type="entry name" value="tRNA_anti-codon"/>
    <property type="match status" value="1"/>
</dbReference>
<accession>A0A9N8VGX2</accession>
<feature type="region of interest" description="Disordered" evidence="13">
    <location>
        <begin position="780"/>
        <end position="806"/>
    </location>
</feature>
<dbReference type="Gene3D" id="2.40.50.140">
    <property type="entry name" value="Nucleic acid-binding proteins"/>
    <property type="match status" value="1"/>
</dbReference>
<feature type="domain" description="Aminoacyl-transfer RNA synthetases class-II family profile" evidence="14">
    <location>
        <begin position="230"/>
        <end position="526"/>
    </location>
</feature>
<dbReference type="GO" id="GO:0003676">
    <property type="term" value="F:nucleic acid binding"/>
    <property type="evidence" value="ECO:0007669"/>
    <property type="project" value="InterPro"/>
</dbReference>
<dbReference type="GO" id="GO:0005737">
    <property type="term" value="C:cytoplasm"/>
    <property type="evidence" value="ECO:0007669"/>
    <property type="project" value="UniProtKB-SubCell"/>
</dbReference>
<dbReference type="InterPro" id="IPR004365">
    <property type="entry name" value="NA-bd_OB_tRNA"/>
</dbReference>
<dbReference type="EMBL" id="CAJVPL010000136">
    <property type="protein sequence ID" value="CAG8452680.1"/>
    <property type="molecule type" value="Genomic_DNA"/>
</dbReference>
<comment type="caution">
    <text evidence="15">The sequence shown here is derived from an EMBL/GenBank/DDBJ whole genome shotgun (WGS) entry which is preliminary data.</text>
</comment>
<evidence type="ECO:0000256" key="1">
    <source>
        <dbReference type="ARBA" id="ARBA00004496"/>
    </source>
</evidence>
<gene>
    <name evidence="15" type="ORF">AGERDE_LOCUS1822</name>
</gene>